<evidence type="ECO:0000313" key="3">
    <source>
        <dbReference type="Proteomes" id="UP000193986"/>
    </source>
</evidence>
<protein>
    <submittedName>
        <fullName evidence="2">Uncharacterized protein</fullName>
    </submittedName>
</protein>
<reference evidence="2 3" key="1">
    <citation type="submission" date="2016-07" db="EMBL/GenBank/DDBJ databases">
        <title>Pervasive Adenine N6-methylation of Active Genes in Fungi.</title>
        <authorList>
            <consortium name="DOE Joint Genome Institute"/>
            <person name="Mondo S.J."/>
            <person name="Dannebaum R.O."/>
            <person name="Kuo R.C."/>
            <person name="Labutti K."/>
            <person name="Haridas S."/>
            <person name="Kuo A."/>
            <person name="Salamov A."/>
            <person name="Ahrendt S.R."/>
            <person name="Lipzen A."/>
            <person name="Sullivan W."/>
            <person name="Andreopoulos W.B."/>
            <person name="Clum A."/>
            <person name="Lindquist E."/>
            <person name="Daum C."/>
            <person name="Ramamoorthy G.K."/>
            <person name="Gryganskyi A."/>
            <person name="Culley D."/>
            <person name="Magnuson J.K."/>
            <person name="James T.Y."/>
            <person name="O'Malley M.A."/>
            <person name="Stajich J.E."/>
            <person name="Spatafora J.W."/>
            <person name="Visel A."/>
            <person name="Grigoriev I.V."/>
        </authorList>
    </citation>
    <scope>NUCLEOTIDE SEQUENCE [LARGE SCALE GENOMIC DNA]</scope>
    <source>
        <strain evidence="2 3">68-887.2</strain>
    </source>
</reference>
<dbReference type="InterPro" id="IPR021833">
    <property type="entry name" value="DUF3425"/>
</dbReference>
<organism evidence="2 3">
    <name type="scientific">Naematelia encephala</name>
    <dbReference type="NCBI Taxonomy" id="71784"/>
    <lineage>
        <taxon>Eukaryota</taxon>
        <taxon>Fungi</taxon>
        <taxon>Dikarya</taxon>
        <taxon>Basidiomycota</taxon>
        <taxon>Agaricomycotina</taxon>
        <taxon>Tremellomycetes</taxon>
        <taxon>Tremellales</taxon>
        <taxon>Naemateliaceae</taxon>
        <taxon>Naematelia</taxon>
    </lineage>
</organism>
<dbReference type="Proteomes" id="UP000193986">
    <property type="component" value="Unassembled WGS sequence"/>
</dbReference>
<dbReference type="OrthoDB" id="2245989at2759"/>
<evidence type="ECO:0000313" key="2">
    <source>
        <dbReference type="EMBL" id="ORY29518.1"/>
    </source>
</evidence>
<feature type="compositionally biased region" description="Basic and acidic residues" evidence="1">
    <location>
        <begin position="510"/>
        <end position="520"/>
    </location>
</feature>
<feature type="region of interest" description="Disordered" evidence="1">
    <location>
        <begin position="1"/>
        <end position="54"/>
    </location>
</feature>
<dbReference type="PANTHER" id="PTHR38116:SF9">
    <property type="entry name" value="BZIP DOMAIN-CONTAINING PROTEIN"/>
    <property type="match status" value="1"/>
</dbReference>
<dbReference type="InParanoid" id="A0A1Y2B3W6"/>
<evidence type="ECO:0000256" key="1">
    <source>
        <dbReference type="SAM" id="MobiDB-lite"/>
    </source>
</evidence>
<accession>A0A1Y2B3W6</accession>
<sequence length="535" mass="58985">MPPGPRQPRAKLSEEQFDDDEGSLGDESIQAEDEGGKGSSSVVSSSPSRFLGSPCTKLRDMKDQRRVEVLSGDKEERVELMTLLIRNLLKENKDLRGMVKLMASFVGEGLGSCLPRLGLSANQLDAILNRADTDTAYEAFLTLKASHEMKEANPGIALGEPRRRANSSVKRKHENVDATPRDGPGGVERMQSATPDLVDAGGFKRPKAAGVEDPSSSSMDAFAYLFPDLDAFASGSTGFTPDNDGSSSQYPLFKPQTSFPMSNFPQQYQNNMASSANQFDFSGFGLTGPPTQALDSNMNGTTFPPPASATGTSQSNLAQLVGVTNHGAPTAIRSTSPTELERQQQLRTAVANLTNFSKGTMDTPMTPSAIEARRKAQDELRLRMDESDVTERKTEALQLITYHLNNFRVNHSYSLPLSLRPTRVQRTIPHEHAIDGFIFPSIRDRMILLRGRYDLVEAFHGMLNEYTIHGQDVLDHNNWEISEKWLQDFRLLADDEVYAITNKWRIQRGDKPLVRPDTKLSPHGAPQAPPPQPTL</sequence>
<dbReference type="EMBL" id="MCFC01000025">
    <property type="protein sequence ID" value="ORY29518.1"/>
    <property type="molecule type" value="Genomic_DNA"/>
</dbReference>
<dbReference type="PANTHER" id="PTHR38116">
    <property type="entry name" value="CHROMOSOME 7, WHOLE GENOME SHOTGUN SEQUENCE"/>
    <property type="match status" value="1"/>
</dbReference>
<proteinExistence type="predicted"/>
<comment type="caution">
    <text evidence="2">The sequence shown here is derived from an EMBL/GenBank/DDBJ whole genome shotgun (WGS) entry which is preliminary data.</text>
</comment>
<dbReference type="Pfam" id="PF11905">
    <property type="entry name" value="DUF3425"/>
    <property type="match status" value="1"/>
</dbReference>
<gene>
    <name evidence="2" type="ORF">BCR39DRAFT_531931</name>
</gene>
<feature type="region of interest" description="Disordered" evidence="1">
    <location>
        <begin position="510"/>
        <end position="535"/>
    </location>
</feature>
<name>A0A1Y2B3W6_9TREE</name>
<dbReference type="STRING" id="71784.A0A1Y2B3W6"/>
<feature type="compositionally biased region" description="Acidic residues" evidence="1">
    <location>
        <begin position="15"/>
        <end position="33"/>
    </location>
</feature>
<dbReference type="AlphaFoldDB" id="A0A1Y2B3W6"/>
<feature type="region of interest" description="Disordered" evidence="1">
    <location>
        <begin position="158"/>
        <end position="189"/>
    </location>
</feature>
<keyword evidence="3" id="KW-1185">Reference proteome</keyword>
<feature type="compositionally biased region" description="Low complexity" evidence="1">
    <location>
        <begin position="39"/>
        <end position="48"/>
    </location>
</feature>